<accession>A0A1F5SI61</accession>
<reference evidence="1 2" key="1">
    <citation type="journal article" date="2016" name="Nat. Commun.">
        <title>Thousands of microbial genomes shed light on interconnected biogeochemical processes in an aquifer system.</title>
        <authorList>
            <person name="Anantharaman K."/>
            <person name="Brown C.T."/>
            <person name="Hug L.A."/>
            <person name="Sharon I."/>
            <person name="Castelle C.J."/>
            <person name="Probst A.J."/>
            <person name="Thomas B.C."/>
            <person name="Singh A."/>
            <person name="Wilkins M.J."/>
            <person name="Karaoz U."/>
            <person name="Brodie E.L."/>
            <person name="Williams K.H."/>
            <person name="Hubbard S.S."/>
            <person name="Banfield J.F."/>
        </authorList>
    </citation>
    <scope>NUCLEOTIDE SEQUENCE [LARGE SCALE GENOMIC DNA]</scope>
</reference>
<name>A0A1F5SI61_9BACT</name>
<comment type="caution">
    <text evidence="1">The sequence shown here is derived from an EMBL/GenBank/DDBJ whole genome shotgun (WGS) entry which is preliminary data.</text>
</comment>
<dbReference type="EMBL" id="MFGB01000017">
    <property type="protein sequence ID" value="OGF26133.1"/>
    <property type="molecule type" value="Genomic_DNA"/>
</dbReference>
<dbReference type="STRING" id="1797994.A2227_02855"/>
<evidence type="ECO:0000313" key="2">
    <source>
        <dbReference type="Proteomes" id="UP000178367"/>
    </source>
</evidence>
<dbReference type="Proteomes" id="UP000178367">
    <property type="component" value="Unassembled WGS sequence"/>
</dbReference>
<organism evidence="1 2">
    <name type="scientific">Candidatus Falkowbacteria bacterium RIFOXYA2_FULL_47_19</name>
    <dbReference type="NCBI Taxonomy" id="1797994"/>
    <lineage>
        <taxon>Bacteria</taxon>
        <taxon>Candidatus Falkowiibacteriota</taxon>
    </lineage>
</organism>
<evidence type="ECO:0000313" key="1">
    <source>
        <dbReference type="EMBL" id="OGF26133.1"/>
    </source>
</evidence>
<sequence length="120" mass="13723">MSLEQIKPQNNILLNLFGHDHDALAKKIRSALDEEARGGYERGTNGFIKSIIGSVKLSGDEYARCKKEINIEISRLKKIAAEKLAGRDDAYRRDMKDREEAEWRRSSGIYDPSLEELKQD</sequence>
<protein>
    <submittedName>
        <fullName evidence="1">Uncharacterized protein</fullName>
    </submittedName>
</protein>
<gene>
    <name evidence="1" type="ORF">A2227_02855</name>
</gene>
<dbReference type="AlphaFoldDB" id="A0A1F5SI61"/>
<proteinExistence type="predicted"/>